<keyword evidence="2" id="KW-1185">Reference proteome</keyword>
<dbReference type="EMBL" id="ACYG01000027">
    <property type="protein sequence ID" value="EEV17039.1"/>
    <property type="molecule type" value="Genomic_DNA"/>
</dbReference>
<comment type="caution">
    <text evidence="1">The sequence shown here is derived from an EMBL/GenBank/DDBJ whole genome shotgun (WGS) entry which is preliminary data.</text>
</comment>
<organism evidence="1 2">
    <name type="scientific">Campylobacter gracilis RM3268</name>
    <dbReference type="NCBI Taxonomy" id="553220"/>
    <lineage>
        <taxon>Bacteria</taxon>
        <taxon>Pseudomonadati</taxon>
        <taxon>Campylobacterota</taxon>
        <taxon>Epsilonproteobacteria</taxon>
        <taxon>Campylobacterales</taxon>
        <taxon>Campylobacteraceae</taxon>
        <taxon>Campylobacter</taxon>
    </lineage>
</organism>
<evidence type="ECO:0000313" key="1">
    <source>
        <dbReference type="EMBL" id="EEV17039.1"/>
    </source>
</evidence>
<reference evidence="1 2" key="1">
    <citation type="submission" date="2009-07" db="EMBL/GenBank/DDBJ databases">
        <authorList>
            <person name="Madupu R."/>
            <person name="Sebastian Y."/>
            <person name="Durkin A.S."/>
            <person name="Torralba M."/>
            <person name="Methe B."/>
            <person name="Sutton G.G."/>
            <person name="Strausberg R.L."/>
            <person name="Nelson K.E."/>
        </authorList>
    </citation>
    <scope>NUCLEOTIDE SEQUENCE [LARGE SCALE GENOMIC DNA]</scope>
    <source>
        <strain evidence="1 2">RM3268</strain>
    </source>
</reference>
<proteinExistence type="predicted"/>
<name>C8PJD4_9BACT</name>
<accession>C8PJD4</accession>
<dbReference type="Proteomes" id="UP000005709">
    <property type="component" value="Unassembled WGS sequence"/>
</dbReference>
<evidence type="ECO:0000313" key="2">
    <source>
        <dbReference type="Proteomes" id="UP000005709"/>
    </source>
</evidence>
<protein>
    <submittedName>
        <fullName evidence="1">Uncharacterized protein</fullName>
    </submittedName>
</protein>
<dbReference type="AlphaFoldDB" id="C8PJD4"/>
<gene>
    <name evidence="1" type="ORF">CAMGR0001_1333</name>
</gene>
<sequence>MNRKPKLAAEAYFTTGASRIKTHFAAPASLKFKLRFAGELQTKPVRQILSICAIKFNFHLVRTSHAKPR</sequence>